<accession>A0AAW2VYJ7</accession>
<gene>
    <name evidence="1" type="ORF">Sradi_0186300</name>
</gene>
<evidence type="ECO:0000313" key="1">
    <source>
        <dbReference type="EMBL" id="KAL0434784.1"/>
    </source>
</evidence>
<protein>
    <submittedName>
        <fullName evidence="1">Uncharacterized protein</fullName>
    </submittedName>
</protein>
<proteinExistence type="predicted"/>
<dbReference type="AlphaFoldDB" id="A0AAW2VYJ7"/>
<organism evidence="1">
    <name type="scientific">Sesamum radiatum</name>
    <name type="common">Black benniseed</name>
    <dbReference type="NCBI Taxonomy" id="300843"/>
    <lineage>
        <taxon>Eukaryota</taxon>
        <taxon>Viridiplantae</taxon>
        <taxon>Streptophyta</taxon>
        <taxon>Embryophyta</taxon>
        <taxon>Tracheophyta</taxon>
        <taxon>Spermatophyta</taxon>
        <taxon>Magnoliopsida</taxon>
        <taxon>eudicotyledons</taxon>
        <taxon>Gunneridae</taxon>
        <taxon>Pentapetalae</taxon>
        <taxon>asterids</taxon>
        <taxon>lamiids</taxon>
        <taxon>Lamiales</taxon>
        <taxon>Pedaliaceae</taxon>
        <taxon>Sesamum</taxon>
    </lineage>
</organism>
<comment type="caution">
    <text evidence="1">The sequence shown here is derived from an EMBL/GenBank/DDBJ whole genome shotgun (WGS) entry which is preliminary data.</text>
</comment>
<dbReference type="EMBL" id="JACGWJ010000002">
    <property type="protein sequence ID" value="KAL0434784.1"/>
    <property type="molecule type" value="Genomic_DNA"/>
</dbReference>
<sequence>METPSNAPNKQKAGEALVAATTQALQVVPSTSLTSLSGAATTTTPRSIDPVVDTRRITSTQDAPLMELSTLLGTL</sequence>
<name>A0AAW2VYJ7_SESRA</name>
<reference evidence="1" key="2">
    <citation type="journal article" date="2024" name="Plant">
        <title>Genomic evolution and insights into agronomic trait innovations of Sesamum species.</title>
        <authorList>
            <person name="Miao H."/>
            <person name="Wang L."/>
            <person name="Qu L."/>
            <person name="Liu H."/>
            <person name="Sun Y."/>
            <person name="Le M."/>
            <person name="Wang Q."/>
            <person name="Wei S."/>
            <person name="Zheng Y."/>
            <person name="Lin W."/>
            <person name="Duan Y."/>
            <person name="Cao H."/>
            <person name="Xiong S."/>
            <person name="Wang X."/>
            <person name="Wei L."/>
            <person name="Li C."/>
            <person name="Ma Q."/>
            <person name="Ju M."/>
            <person name="Zhao R."/>
            <person name="Li G."/>
            <person name="Mu C."/>
            <person name="Tian Q."/>
            <person name="Mei H."/>
            <person name="Zhang T."/>
            <person name="Gao T."/>
            <person name="Zhang H."/>
        </authorList>
    </citation>
    <scope>NUCLEOTIDE SEQUENCE</scope>
    <source>
        <strain evidence="1">G02</strain>
    </source>
</reference>
<reference evidence="1" key="1">
    <citation type="submission" date="2020-06" db="EMBL/GenBank/DDBJ databases">
        <authorList>
            <person name="Li T."/>
            <person name="Hu X."/>
            <person name="Zhang T."/>
            <person name="Song X."/>
            <person name="Zhang H."/>
            <person name="Dai N."/>
            <person name="Sheng W."/>
            <person name="Hou X."/>
            <person name="Wei L."/>
        </authorList>
    </citation>
    <scope>NUCLEOTIDE SEQUENCE</scope>
    <source>
        <strain evidence="1">G02</strain>
        <tissue evidence="1">Leaf</tissue>
    </source>
</reference>